<dbReference type="InterPro" id="IPR006311">
    <property type="entry name" value="TAT_signal"/>
</dbReference>
<dbReference type="Pfam" id="PF07394">
    <property type="entry name" value="DUF1501"/>
    <property type="match status" value="1"/>
</dbReference>
<proteinExistence type="predicted"/>
<keyword evidence="3" id="KW-1185">Reference proteome</keyword>
<accession>A0A238L4H2</accession>
<dbReference type="RefSeq" id="WP_097806837.1">
    <property type="nucleotide sequence ID" value="NZ_FXYH01000025.1"/>
</dbReference>
<keyword evidence="1" id="KW-0732">Signal</keyword>
<evidence type="ECO:0000313" key="3">
    <source>
        <dbReference type="Proteomes" id="UP000220836"/>
    </source>
</evidence>
<dbReference type="NCBIfam" id="TIGR01409">
    <property type="entry name" value="TAT_signal_seq"/>
    <property type="match status" value="1"/>
</dbReference>
<dbReference type="PANTHER" id="PTHR43737">
    <property type="entry name" value="BLL7424 PROTEIN"/>
    <property type="match status" value="1"/>
</dbReference>
<sequence>MDRRSFLTKSTALGCSLAASPALAPISFASAPGNNRLVVIILRGGMDGMAAVAPYGDPDFAALRGQIPLGAKGYSDLDGYYALHPGLRGLLPLWQDGQLGFVHAVSTPYRNKRSHFDGQDLLEAGVADLATGNARDGWLNRMMGAVPGMNMDSAYAIGGDALTILDGSFPVNRWSPDVDLALTPQAIRLAELVMQDDPVMAASLAEAFKLATADGDPIAVQGGMDEMMSMVAQDQAASRKSGYENRLAKFAAGRLKQDARIASFSLNGWDTHAAQDRQLGRSFSTLSDVVLTLKSELEEAVWNNTAIVAVTEFGRTARLNGTNGTDHGTGGAMILAGGAIRGGRVYADWPGLSDANLFQGRDLTPTRDLRAYAGWLMHGLFGLQSSTIEREIFPQLDLGVDPGLLL</sequence>
<reference evidence="2 3" key="1">
    <citation type="submission" date="2017-05" db="EMBL/GenBank/DDBJ databases">
        <authorList>
            <person name="Song R."/>
            <person name="Chenine A.L."/>
            <person name="Ruprecht R.M."/>
        </authorList>
    </citation>
    <scope>NUCLEOTIDE SEQUENCE [LARGE SCALE GENOMIC DNA]</scope>
    <source>
        <strain evidence="2 3">CECT 8663</strain>
    </source>
</reference>
<dbReference type="EMBL" id="FXYH01000025">
    <property type="protein sequence ID" value="SMX49974.1"/>
    <property type="molecule type" value="Genomic_DNA"/>
</dbReference>
<dbReference type="Proteomes" id="UP000220836">
    <property type="component" value="Unassembled WGS sequence"/>
</dbReference>
<dbReference type="PANTHER" id="PTHR43737:SF1">
    <property type="entry name" value="DUF1501 DOMAIN-CONTAINING PROTEIN"/>
    <property type="match status" value="1"/>
</dbReference>
<feature type="chain" id="PRO_5012647160" description="Twin-arginine translocation pathway signal" evidence="1">
    <location>
        <begin position="25"/>
        <end position="406"/>
    </location>
</feature>
<name>A0A238L4H2_9RHOB</name>
<organism evidence="2 3">
    <name type="scientific">Pelagimonas varians</name>
    <dbReference type="NCBI Taxonomy" id="696760"/>
    <lineage>
        <taxon>Bacteria</taxon>
        <taxon>Pseudomonadati</taxon>
        <taxon>Pseudomonadota</taxon>
        <taxon>Alphaproteobacteria</taxon>
        <taxon>Rhodobacterales</taxon>
        <taxon>Roseobacteraceae</taxon>
        <taxon>Pelagimonas</taxon>
    </lineage>
</organism>
<evidence type="ECO:0000313" key="2">
    <source>
        <dbReference type="EMBL" id="SMX49974.1"/>
    </source>
</evidence>
<evidence type="ECO:0000256" key="1">
    <source>
        <dbReference type="SAM" id="SignalP"/>
    </source>
</evidence>
<dbReference type="OrthoDB" id="9779968at2"/>
<dbReference type="PROSITE" id="PS51318">
    <property type="entry name" value="TAT"/>
    <property type="match status" value="1"/>
</dbReference>
<dbReference type="InterPro" id="IPR010869">
    <property type="entry name" value="DUF1501"/>
</dbReference>
<dbReference type="AlphaFoldDB" id="A0A238L4H2"/>
<feature type="signal peptide" evidence="1">
    <location>
        <begin position="1"/>
        <end position="24"/>
    </location>
</feature>
<protein>
    <recommendedName>
        <fullName evidence="4">Twin-arginine translocation pathway signal</fullName>
    </recommendedName>
</protein>
<dbReference type="InterPro" id="IPR019546">
    <property type="entry name" value="TAT_signal_bac_arc"/>
</dbReference>
<gene>
    <name evidence="2" type="ORF">PEV8663_04420</name>
</gene>
<evidence type="ECO:0008006" key="4">
    <source>
        <dbReference type="Google" id="ProtNLM"/>
    </source>
</evidence>